<evidence type="ECO:0000256" key="1">
    <source>
        <dbReference type="SAM" id="MobiDB-lite"/>
    </source>
</evidence>
<comment type="caution">
    <text evidence="3">The sequence shown here is derived from an EMBL/GenBank/DDBJ whole genome shotgun (WGS) entry which is preliminary data.</text>
</comment>
<dbReference type="EMBL" id="JAGHQM010000980">
    <property type="protein sequence ID" value="KAH0556893.1"/>
    <property type="molecule type" value="Genomic_DNA"/>
</dbReference>
<feature type="chain" id="PRO_5040224678" evidence="2">
    <location>
        <begin position="20"/>
        <end position="290"/>
    </location>
</feature>
<evidence type="ECO:0000256" key="2">
    <source>
        <dbReference type="SAM" id="SignalP"/>
    </source>
</evidence>
<keyword evidence="4" id="KW-1185">Reference proteome</keyword>
<sequence length="290" mass="32338">MKALSLIPFFLSLCPTILSAPNFSAPDFEKRFLSHYPTNNTNSIRLIGYKKIYVPVDEIAEFEGHWNSEKEAWSGRYSNLYNYFSHVFYDSSEKAIRLYFPVEGALLEHDGGIIEADELGQLPPHVDTVKGPCKVVGRKKTHHVHGVDGNVIKDGIIYLAEANAPIRQHGNAYVYDFGTKSLHEHDHYHDHPKGRRETPAEGENADQSATQPNKGCVANHGGINCSKKYGYNQGRCPFNPNTCMDYNGYFTDCIKGTNEGMGIPSMGKTVKFIGSDCSVSVSDGHCWNEL</sequence>
<name>A0A9P8L9N0_9PEZI</name>
<reference evidence="3" key="1">
    <citation type="submission" date="2021-03" db="EMBL/GenBank/DDBJ databases">
        <title>Comparative genomics and phylogenomic investigation of the class Geoglossomycetes provide insights into ecological specialization and systematics.</title>
        <authorList>
            <person name="Melie T."/>
            <person name="Pirro S."/>
            <person name="Miller A.N."/>
            <person name="Quandt A."/>
        </authorList>
    </citation>
    <scope>NUCLEOTIDE SEQUENCE</scope>
    <source>
        <strain evidence="3">CAQ_001_2017</strain>
    </source>
</reference>
<organism evidence="3 4">
    <name type="scientific">Trichoglossum hirsutum</name>
    <dbReference type="NCBI Taxonomy" id="265104"/>
    <lineage>
        <taxon>Eukaryota</taxon>
        <taxon>Fungi</taxon>
        <taxon>Dikarya</taxon>
        <taxon>Ascomycota</taxon>
        <taxon>Pezizomycotina</taxon>
        <taxon>Geoglossomycetes</taxon>
        <taxon>Geoglossales</taxon>
        <taxon>Geoglossaceae</taxon>
        <taxon>Trichoglossum</taxon>
    </lineage>
</organism>
<feature type="compositionally biased region" description="Basic and acidic residues" evidence="1">
    <location>
        <begin position="185"/>
        <end position="199"/>
    </location>
</feature>
<proteinExistence type="predicted"/>
<evidence type="ECO:0000313" key="4">
    <source>
        <dbReference type="Proteomes" id="UP000750711"/>
    </source>
</evidence>
<accession>A0A9P8L9N0</accession>
<dbReference type="Proteomes" id="UP000750711">
    <property type="component" value="Unassembled WGS sequence"/>
</dbReference>
<keyword evidence="2" id="KW-0732">Signal</keyword>
<feature type="region of interest" description="Disordered" evidence="1">
    <location>
        <begin position="185"/>
        <end position="213"/>
    </location>
</feature>
<gene>
    <name evidence="3" type="ORF">GP486_005315</name>
</gene>
<evidence type="ECO:0000313" key="3">
    <source>
        <dbReference type="EMBL" id="KAH0556893.1"/>
    </source>
</evidence>
<dbReference type="AlphaFoldDB" id="A0A9P8L9N0"/>
<feature type="signal peptide" evidence="2">
    <location>
        <begin position="1"/>
        <end position="19"/>
    </location>
</feature>
<protein>
    <submittedName>
        <fullName evidence="3">Uncharacterized protein</fullName>
    </submittedName>
</protein>